<dbReference type="Pfam" id="PF13516">
    <property type="entry name" value="LRR_6"/>
    <property type="match status" value="5"/>
</dbReference>
<dbReference type="CDD" id="cd00590">
    <property type="entry name" value="RRM_SF"/>
    <property type="match status" value="1"/>
</dbReference>
<dbReference type="CDD" id="cd23955">
    <property type="entry name" value="UBCc_invertebrate"/>
    <property type="match status" value="1"/>
</dbReference>
<dbReference type="PROSITE" id="PS50127">
    <property type="entry name" value="UBC_2"/>
    <property type="match status" value="1"/>
</dbReference>
<dbReference type="InterPro" id="IPR035979">
    <property type="entry name" value="RBD_domain_sf"/>
</dbReference>
<dbReference type="InterPro" id="IPR000504">
    <property type="entry name" value="RRM_dom"/>
</dbReference>
<keyword evidence="6" id="KW-1185">Reference proteome</keyword>
<reference evidence="5 6" key="1">
    <citation type="journal article" date="2018" name="BMC Genomics">
        <title>The genome of Naegleria lovaniensis, the basis for a comparative approach to unravel pathogenicity factors of the human pathogenic amoeba N. fowleri.</title>
        <authorList>
            <person name="Liechti N."/>
            <person name="Schurch N."/>
            <person name="Bruggmann R."/>
            <person name="Wittwer M."/>
        </authorList>
    </citation>
    <scope>NUCLEOTIDE SEQUENCE [LARGE SCALE GENOMIC DNA]</scope>
    <source>
        <strain evidence="5 6">ATCC 30569</strain>
    </source>
</reference>
<feature type="compositionally biased region" description="Basic residues" evidence="2">
    <location>
        <begin position="1343"/>
        <end position="1353"/>
    </location>
</feature>
<dbReference type="InterPro" id="IPR001611">
    <property type="entry name" value="Leu-rich_rpt"/>
</dbReference>
<dbReference type="Gene3D" id="3.10.110.10">
    <property type="entry name" value="Ubiquitin Conjugating Enzyme"/>
    <property type="match status" value="1"/>
</dbReference>
<dbReference type="RefSeq" id="XP_044552478.1">
    <property type="nucleotide sequence ID" value="XM_044696367.1"/>
</dbReference>
<feature type="domain" description="RRM" evidence="3">
    <location>
        <begin position="1225"/>
        <end position="1309"/>
    </location>
</feature>
<feature type="region of interest" description="Disordered" evidence="2">
    <location>
        <begin position="1311"/>
        <end position="1353"/>
    </location>
</feature>
<feature type="compositionally biased region" description="Gly residues" evidence="2">
    <location>
        <begin position="1332"/>
        <end position="1342"/>
    </location>
</feature>
<dbReference type="Gene3D" id="3.30.70.330">
    <property type="match status" value="1"/>
</dbReference>
<dbReference type="Pfam" id="PF00179">
    <property type="entry name" value="UQ_con"/>
    <property type="match status" value="1"/>
</dbReference>
<dbReference type="SUPFAM" id="SSF54928">
    <property type="entry name" value="RNA-binding domain, RBD"/>
    <property type="match status" value="1"/>
</dbReference>
<evidence type="ECO:0000256" key="1">
    <source>
        <dbReference type="PROSITE-ProRule" id="PRU00176"/>
    </source>
</evidence>
<name>A0AA88GU71_NAELO</name>
<dbReference type="SMART" id="SM00360">
    <property type="entry name" value="RRM"/>
    <property type="match status" value="1"/>
</dbReference>
<keyword evidence="1" id="KW-0694">RNA-binding</keyword>
<feature type="domain" description="UBC core" evidence="4">
    <location>
        <begin position="21"/>
        <end position="173"/>
    </location>
</feature>
<dbReference type="PANTHER" id="PTHR24114:SF2">
    <property type="entry name" value="F-BOX DOMAIN-CONTAINING PROTEIN-RELATED"/>
    <property type="match status" value="1"/>
</dbReference>
<dbReference type="SMART" id="SM00368">
    <property type="entry name" value="LRR_RI"/>
    <property type="match status" value="9"/>
</dbReference>
<gene>
    <name evidence="5" type="ORF">C9374_000650</name>
</gene>
<feature type="region of interest" description="Disordered" evidence="2">
    <location>
        <begin position="942"/>
        <end position="964"/>
    </location>
</feature>
<dbReference type="SUPFAM" id="SSF54495">
    <property type="entry name" value="UBC-like"/>
    <property type="match status" value="1"/>
</dbReference>
<dbReference type="InterPro" id="IPR052394">
    <property type="entry name" value="LRR-containing"/>
</dbReference>
<dbReference type="PROSITE" id="PS50102">
    <property type="entry name" value="RRM"/>
    <property type="match status" value="1"/>
</dbReference>
<accession>A0AA88GU71</accession>
<dbReference type="PANTHER" id="PTHR24114">
    <property type="entry name" value="LEUCINE RICH REPEAT FAMILY PROTEIN"/>
    <property type="match status" value="1"/>
</dbReference>
<dbReference type="Proteomes" id="UP000816034">
    <property type="component" value="Unassembled WGS sequence"/>
</dbReference>
<feature type="compositionally biased region" description="Polar residues" evidence="2">
    <location>
        <begin position="951"/>
        <end position="961"/>
    </location>
</feature>
<evidence type="ECO:0000313" key="6">
    <source>
        <dbReference type="Proteomes" id="UP000816034"/>
    </source>
</evidence>
<dbReference type="InterPro" id="IPR000608">
    <property type="entry name" value="UBC"/>
</dbReference>
<evidence type="ECO:0000256" key="2">
    <source>
        <dbReference type="SAM" id="MobiDB-lite"/>
    </source>
</evidence>
<dbReference type="Gene3D" id="3.80.10.10">
    <property type="entry name" value="Ribonuclease Inhibitor"/>
    <property type="match status" value="4"/>
</dbReference>
<dbReference type="GeneID" id="68093112"/>
<dbReference type="GO" id="GO:0003723">
    <property type="term" value="F:RNA binding"/>
    <property type="evidence" value="ECO:0007669"/>
    <property type="project" value="UniProtKB-UniRule"/>
</dbReference>
<dbReference type="SUPFAM" id="SSF52047">
    <property type="entry name" value="RNI-like"/>
    <property type="match status" value="2"/>
</dbReference>
<dbReference type="EMBL" id="PYSW02000010">
    <property type="protein sequence ID" value="KAG2388486.1"/>
    <property type="molecule type" value="Genomic_DNA"/>
</dbReference>
<proteinExistence type="predicted"/>
<organism evidence="5 6">
    <name type="scientific">Naegleria lovaniensis</name>
    <name type="common">Amoeba</name>
    <dbReference type="NCBI Taxonomy" id="51637"/>
    <lineage>
        <taxon>Eukaryota</taxon>
        <taxon>Discoba</taxon>
        <taxon>Heterolobosea</taxon>
        <taxon>Tetramitia</taxon>
        <taxon>Eutetramitia</taxon>
        <taxon>Vahlkampfiidae</taxon>
        <taxon>Naegleria</taxon>
    </lineage>
</organism>
<evidence type="ECO:0000259" key="3">
    <source>
        <dbReference type="PROSITE" id="PS50102"/>
    </source>
</evidence>
<dbReference type="InterPro" id="IPR032675">
    <property type="entry name" value="LRR_dom_sf"/>
</dbReference>
<dbReference type="Pfam" id="PF00076">
    <property type="entry name" value="RRM_1"/>
    <property type="match status" value="1"/>
</dbReference>
<sequence>MLKKVKTKIGKTKQQSAIQNVATKRLMKDWKEIIENPLKGINACPVSEKNLFTWHCNLKGYGAYEGGIFHIIMNFPQEYPQKPPTITLCTRIEHPNVFGNTVCLDMLQENSGEKYSGWSTAYTVQSILVQLQAFLFEADVSRVLANIQDPKTYEQKKKEWHSAVKWSVEQSRNYCDRSITPHHLPPHKPYPNFPEDAEETKHLFVENKEQSVKSSEEIEAIAAKSELVCFFTRETYEEDALGYGISYSKNLRTGQIKSIQTPLDLISLRAFMNHGLRTSSYNEKFTHWIPIYIDEKHGQKAMYLAERAISIICSGSAKNFKPEMVLEVLPKLMATMTVEVMSNRKHASIKALRGYCHFFRLLLEFIKKYPQLLEKINASVKNFIEDEQARHKDVCPNLGEFLALVPVSDYSWKDVRDAYIQESFTRNVFWLLNKYEELEMDSSDEFTDDDRLKYSFETTKVSQKLLMFNVFFIEQVSHPNNAKTREEVAKVFDVHLGRCPLKYEDMFIDTIEKIGKVENYIDFFKQVHDDKVYNKEDIIKILKESIKKSKEKKYHGSSLEVMTPEEFAKQSKQVGLDAFLVRVGNDMVLEGNEDNWKERCSQRWGLVELPDYLANTENPWRKLYLQNNLQDVISNLNDSADFDYFHKTLDHSVEIPRLEIQMFNPEKLKSKYYFLTCVLTKLKNLDTLIISRGEDGLGIKGFRALIKGLSNNPGQLQNLILDSCDITSQSIQELTKGRLVSSNLRRIALNGNSLGNDGAEYLAQFLRRHENLPHLTELDLSRCNIGDSGAKAIAEALLVKKELKLLTFIGNPAAGGLQQIFQNLSYSTSIEAVDCSKSTGELSTGDSSIGKLLDLSQSIKKLNLWKTIGVSNLSQTVFTKLGKSNLKEIDMAETNFKNVKYLAASLKDNQHLEDINLMSNGITCTDLFSFYEELLALHQKQTAGHKKATPQKDSSNEDQANQPPPQLINLKRIILSGNRFDSYPANKNKFPRVIGEILKMSHRLVYLDLSKCNINREHMEGIGEALTSKFALPLKTLLLRNNNIGKYGLKPLIAALQTNTTLEHFDISGNDIGVIGADFLSQIMKENKGIKTLNLFSCFIQIEGAQLLSEALQHNSTLTNLDLGLNRIKVRGAMAIVKLLQVNTTLKRVGLKHNHINDKAGLAIATAITQDNPRSAVTYLALAGNYLSTPKRSDISLLLNSCKDRNIEFDLAKLVDVKDPEKQDRSVYITPLPGTVTSQQIKRLFYQNRCGVILNVSILKHKVAENYQSQKYAFVEFAHPDSVQLAMRLQHQGKNVINNVKVRIAKAGIQQKEEESFKKKAPNAPRPTPVRGRGGFRGGFRGGRGRGGRQPRR</sequence>
<evidence type="ECO:0000259" key="4">
    <source>
        <dbReference type="PROSITE" id="PS50127"/>
    </source>
</evidence>
<dbReference type="SMART" id="SM00212">
    <property type="entry name" value="UBCc"/>
    <property type="match status" value="1"/>
</dbReference>
<dbReference type="InterPro" id="IPR016135">
    <property type="entry name" value="UBQ-conjugating_enzyme/RWD"/>
</dbReference>
<dbReference type="InterPro" id="IPR012677">
    <property type="entry name" value="Nucleotide-bd_a/b_plait_sf"/>
</dbReference>
<comment type="caution">
    <text evidence="5">The sequence shown here is derived from an EMBL/GenBank/DDBJ whole genome shotgun (WGS) entry which is preliminary data.</text>
</comment>
<evidence type="ECO:0000313" key="5">
    <source>
        <dbReference type="EMBL" id="KAG2388486.1"/>
    </source>
</evidence>
<protein>
    <submittedName>
        <fullName evidence="5">Uncharacterized protein</fullName>
    </submittedName>
</protein>